<dbReference type="InterPro" id="IPR039426">
    <property type="entry name" value="TonB-dep_rcpt-like"/>
</dbReference>
<keyword evidence="1" id="KW-0998">Cell outer membrane</keyword>
<dbReference type="KEGG" id="nia:A8C56_13450"/>
<reference evidence="3 4" key="1">
    <citation type="submission" date="2016-05" db="EMBL/GenBank/DDBJ databases">
        <title>Niabella ginsenosidivorans BS26 whole genome sequencing.</title>
        <authorList>
            <person name="Im W.T."/>
            <person name="Siddiqi M.Z."/>
        </authorList>
    </citation>
    <scope>NUCLEOTIDE SEQUENCE [LARGE SCALE GENOMIC DNA]</scope>
    <source>
        <strain evidence="3 4">BS26</strain>
    </source>
</reference>
<dbReference type="Gene3D" id="2.60.40.1120">
    <property type="entry name" value="Carboxypeptidase-like, regulatory domain"/>
    <property type="match status" value="1"/>
</dbReference>
<dbReference type="InterPro" id="IPR018247">
    <property type="entry name" value="EF_Hand_1_Ca_BS"/>
</dbReference>
<dbReference type="NCBIfam" id="TIGR04057">
    <property type="entry name" value="SusC_RagA_signa"/>
    <property type="match status" value="1"/>
</dbReference>
<comment type="similarity">
    <text evidence="1">Belongs to the TonB-dependent receptor family.</text>
</comment>
<keyword evidence="1" id="KW-0813">Transport</keyword>
<proteinExistence type="inferred from homology"/>
<dbReference type="InterPro" id="IPR023996">
    <property type="entry name" value="TonB-dep_OMP_SusC/RagA"/>
</dbReference>
<dbReference type="PROSITE" id="PS52016">
    <property type="entry name" value="TONB_DEPENDENT_REC_3"/>
    <property type="match status" value="1"/>
</dbReference>
<keyword evidence="4" id="KW-1185">Reference proteome</keyword>
<evidence type="ECO:0000313" key="3">
    <source>
        <dbReference type="EMBL" id="ANH81848.1"/>
    </source>
</evidence>
<accession>A0A1A9I2F8</accession>
<protein>
    <submittedName>
        <fullName evidence="3">SusC/RagA family TonB-linked outer membrane protein</fullName>
    </submittedName>
</protein>
<dbReference type="STRING" id="1176587.A8C56_13450"/>
<dbReference type="AlphaFoldDB" id="A0A1A9I2F8"/>
<keyword evidence="1" id="KW-0472">Membrane</keyword>
<evidence type="ECO:0000313" key="4">
    <source>
        <dbReference type="Proteomes" id="UP000077667"/>
    </source>
</evidence>
<dbReference type="GO" id="GO:0009279">
    <property type="term" value="C:cell outer membrane"/>
    <property type="evidence" value="ECO:0007669"/>
    <property type="project" value="UniProtKB-SubCell"/>
</dbReference>
<dbReference type="InterPro" id="IPR023997">
    <property type="entry name" value="TonB-dep_OMP_SusC/RagA_CS"/>
</dbReference>
<dbReference type="EMBL" id="CP015772">
    <property type="protein sequence ID" value="ANH81848.1"/>
    <property type="molecule type" value="Genomic_DNA"/>
</dbReference>
<dbReference type="Proteomes" id="UP000077667">
    <property type="component" value="Chromosome"/>
</dbReference>
<organism evidence="3 4">
    <name type="scientific">Niabella ginsenosidivorans</name>
    <dbReference type="NCBI Taxonomy" id="1176587"/>
    <lineage>
        <taxon>Bacteria</taxon>
        <taxon>Pseudomonadati</taxon>
        <taxon>Bacteroidota</taxon>
        <taxon>Chitinophagia</taxon>
        <taxon>Chitinophagales</taxon>
        <taxon>Chitinophagaceae</taxon>
        <taxon>Niabella</taxon>
    </lineage>
</organism>
<evidence type="ECO:0000256" key="1">
    <source>
        <dbReference type="PROSITE-ProRule" id="PRU01360"/>
    </source>
</evidence>
<dbReference type="InterPro" id="IPR008969">
    <property type="entry name" value="CarboxyPept-like_regulatory"/>
</dbReference>
<comment type="subcellular location">
    <subcellularLocation>
        <location evidence="1">Cell outer membrane</location>
        <topology evidence="1">Multi-pass membrane protein</topology>
    </subcellularLocation>
</comment>
<dbReference type="NCBIfam" id="TIGR04056">
    <property type="entry name" value="OMP_RagA_SusC"/>
    <property type="match status" value="1"/>
</dbReference>
<dbReference type="Gene3D" id="2.170.130.10">
    <property type="entry name" value="TonB-dependent receptor, plug domain"/>
    <property type="match status" value="1"/>
</dbReference>
<dbReference type="Pfam" id="PF13715">
    <property type="entry name" value="CarbopepD_reg_2"/>
    <property type="match status" value="1"/>
</dbReference>
<dbReference type="PROSITE" id="PS00018">
    <property type="entry name" value="EF_HAND_1"/>
    <property type="match status" value="1"/>
</dbReference>
<dbReference type="Pfam" id="PF07715">
    <property type="entry name" value="Plug"/>
    <property type="match status" value="1"/>
</dbReference>
<dbReference type="FunFam" id="2.170.130.10:FF:000003">
    <property type="entry name" value="SusC/RagA family TonB-linked outer membrane protein"/>
    <property type="match status" value="1"/>
</dbReference>
<evidence type="ECO:0000259" key="2">
    <source>
        <dbReference type="Pfam" id="PF07715"/>
    </source>
</evidence>
<name>A0A1A9I2F8_9BACT</name>
<dbReference type="InterPro" id="IPR037066">
    <property type="entry name" value="Plug_dom_sf"/>
</dbReference>
<feature type="domain" description="TonB-dependent receptor plug" evidence="2">
    <location>
        <begin position="153"/>
        <end position="259"/>
    </location>
</feature>
<dbReference type="SUPFAM" id="SSF49464">
    <property type="entry name" value="Carboxypeptidase regulatory domain-like"/>
    <property type="match status" value="1"/>
</dbReference>
<sequence length="1062" mass="117298">MNQKNHISPGCLQLCYWLVFCMIALLIIHQPVWAATKKAASFPGNNTFFFQDTIPEKSWVLKGTITDETKKPIPGASVNFTRAGARSTLSDLNGNFMVEMHNESDTLEISFVGYLTQKIAPGNLNNIAITMHPDEASQKMNEVVVVGYGTQKKLTVTGAVSEVQVAQLQQVAAPSLSNAIGGKLPGIITRQSSGEPGYDQAQVFIRGVATFTGSQAPLVLVDGVERDMNNITTEEIESFTILKDASATAVYGVRGANGVILINTKKGKIGKPAITLRTEAAQLTSLRLPEYIDGTQYAGLLNEALEHVGLAPQYTPEDLQKYADGSDPYFHPNIDWTNTILKKHTYQTMNNLSVSGGTEIVKYYTNVGFLLQSGIYKTDGLNQYNTNANVKRYNFRSNIDVNLSKSLSMTVGLGAIIQNGHYPGSSAPDIFSSLGVISPIQYPVTNPDGSVAGGASYLGRNPWALVTQHGYSDQARHTLQSTFGVKWDLSRLVTKGLSINGKFAYDYYNFSGINRIKDYEIKQYLGKDEATGEDRYNVVREGGTLGYAPFTSGNNRNSYIETTVNYQRTFAGKHDVNGLLLFNQNEYTNLVADGSINGLPYRRRGYAGRATYAYNNRYLVEFDFGVNGSENFPPGKRFGFFPSVSAGWIVSNEKFWNTDVINQLKIRGSYGKVGNDQIGGTRFLYLTRVTKNANTYWFGSSQQAFPGYDEGQIGVPDITWESSLKKNIGADISLFSSIIQLQVDAFHERRTGILMQRQTIPFVSGFFPWIIPYGNLGEVKNKGIDASLKIQNKPAGDGVYYSIIGNFTYAHNEVIENDEPVKHVPYQSGKGHPIGAPYGLQAIGLFQNQEEIDQSPLQQFASTVYPGDIRFMDVNGDGVVNADDYMYLNGYPRTPEIVYGFGGTVAWKGVDLSAFFSGAARTSIFIVGPSIYPFLRGPGSYNILEEYYNNRWTPDNPDARYPAATPTNNSNNFQNSSQYLRNAAYLRLKNAEVGYSFPPGLIKRYRLSALRIFINGTNLLTFDHLKFLDPESNNGTNNGDGSNLGMYPLQRSLNFGLQINFN</sequence>
<gene>
    <name evidence="3" type="ORF">A8C56_13450</name>
</gene>
<dbReference type="InterPro" id="IPR012910">
    <property type="entry name" value="Plug_dom"/>
</dbReference>
<keyword evidence="1" id="KW-1134">Transmembrane beta strand</keyword>
<dbReference type="SUPFAM" id="SSF56935">
    <property type="entry name" value="Porins"/>
    <property type="match status" value="1"/>
</dbReference>
<keyword evidence="1" id="KW-0812">Transmembrane</keyword>